<keyword evidence="5" id="KW-0687">Ribonucleoprotein</keyword>
<comment type="similarity">
    <text evidence="1">Belongs to the universal ribosomal protein uL1 family.</text>
</comment>
<dbReference type="InterPro" id="IPR023674">
    <property type="entry name" value="Ribosomal_uL1-like"/>
</dbReference>
<dbReference type="GO" id="GO:0015934">
    <property type="term" value="C:large ribosomal subunit"/>
    <property type="evidence" value="ECO:0007669"/>
    <property type="project" value="InterPro"/>
</dbReference>
<keyword evidence="4" id="KW-0689">Ribosomal protein</keyword>
<feature type="region of interest" description="Disordered" evidence="8">
    <location>
        <begin position="1"/>
        <end position="27"/>
    </location>
</feature>
<evidence type="ECO:0000256" key="2">
    <source>
        <dbReference type="ARBA" id="ARBA00022491"/>
    </source>
</evidence>
<organism evidence="9 10">
    <name type="scientific">Candidatus Shapirobacteria bacterium CG06_land_8_20_14_3_00_40_12</name>
    <dbReference type="NCBI Taxonomy" id="1974881"/>
    <lineage>
        <taxon>Bacteria</taxon>
        <taxon>Candidatus Shapironibacteriota</taxon>
    </lineage>
</organism>
<evidence type="ECO:0000313" key="9">
    <source>
        <dbReference type="EMBL" id="PIU73390.1"/>
    </source>
</evidence>
<evidence type="ECO:0000256" key="5">
    <source>
        <dbReference type="ARBA" id="ARBA00023274"/>
    </source>
</evidence>
<evidence type="ECO:0000256" key="3">
    <source>
        <dbReference type="ARBA" id="ARBA00022845"/>
    </source>
</evidence>
<dbReference type="EMBL" id="PEWA01000031">
    <property type="protein sequence ID" value="PIU73390.1"/>
    <property type="molecule type" value="Genomic_DNA"/>
</dbReference>
<dbReference type="AlphaFoldDB" id="A0A2M7AS16"/>
<keyword evidence="2" id="KW-0678">Repressor</keyword>
<accession>A0A2M7AS16</accession>
<name>A0A2M7AS16_9BACT</name>
<dbReference type="InterPro" id="IPR016095">
    <property type="entry name" value="Ribosomal_uL1_3-a/b-sand"/>
</dbReference>
<dbReference type="Gene3D" id="3.40.50.790">
    <property type="match status" value="1"/>
</dbReference>
<proteinExistence type="inferred from homology"/>
<dbReference type="InterPro" id="IPR028364">
    <property type="entry name" value="Ribosomal_uL1/biogenesis"/>
</dbReference>
<dbReference type="PANTHER" id="PTHR36427:SF3">
    <property type="entry name" value="LARGE RIBOSOMAL SUBUNIT PROTEIN UL1M"/>
    <property type="match status" value="1"/>
</dbReference>
<evidence type="ECO:0000256" key="8">
    <source>
        <dbReference type="SAM" id="MobiDB-lite"/>
    </source>
</evidence>
<evidence type="ECO:0000256" key="1">
    <source>
        <dbReference type="ARBA" id="ARBA00010531"/>
    </source>
</evidence>
<dbReference type="GO" id="GO:0006412">
    <property type="term" value="P:translation"/>
    <property type="evidence" value="ECO:0007669"/>
    <property type="project" value="InterPro"/>
</dbReference>
<keyword evidence="3" id="KW-0810">Translation regulation</keyword>
<evidence type="ECO:0000256" key="7">
    <source>
        <dbReference type="ARBA" id="ARBA00035452"/>
    </source>
</evidence>
<evidence type="ECO:0000256" key="4">
    <source>
        <dbReference type="ARBA" id="ARBA00022980"/>
    </source>
</evidence>
<evidence type="ECO:0000256" key="6">
    <source>
        <dbReference type="ARBA" id="ARBA00035241"/>
    </source>
</evidence>
<dbReference type="GO" id="GO:0003723">
    <property type="term" value="F:RNA binding"/>
    <property type="evidence" value="ECO:0007669"/>
    <property type="project" value="InterPro"/>
</dbReference>
<dbReference type="PIRSF" id="PIRSF002155">
    <property type="entry name" value="Ribosomal_L1"/>
    <property type="match status" value="1"/>
</dbReference>
<sequence>MSKTTTKKAVEEKTPKKVTRKASLTPLTEEKSTKTVIKTSHGKKYLEARKKYDINKLYPLKEAIALVKSTSISKFDGKVETHVLLLESISSVDISFPHLEVSAKKVVILNDAVLAEIKDGKINFNVLIATPATMPKLLPFARILGPRGLMPNPKNGTLTDNPKAAFKKLSVAKTTLKCEKSAPVIHRVVGKVSQPDIELIANIEELIRVIKAPKIKKLVLCATMGPGIKVEVTK</sequence>
<dbReference type="Gene3D" id="3.30.190.20">
    <property type="match status" value="1"/>
</dbReference>
<dbReference type="Gene3D" id="6.10.20.140">
    <property type="entry name" value="50S ribosomal protein L1, Chain A, Domain 1"/>
    <property type="match status" value="1"/>
</dbReference>
<dbReference type="PANTHER" id="PTHR36427">
    <property type="entry name" value="54S RIBOSOMAL PROTEIN L1, MITOCHONDRIAL"/>
    <property type="match status" value="1"/>
</dbReference>
<dbReference type="Proteomes" id="UP000231407">
    <property type="component" value="Unassembled WGS sequence"/>
</dbReference>
<reference evidence="10" key="1">
    <citation type="submission" date="2017-09" db="EMBL/GenBank/DDBJ databases">
        <title>Depth-based differentiation of microbial function through sediment-hosted aquifers and enrichment of novel symbionts in the deep terrestrial subsurface.</title>
        <authorList>
            <person name="Probst A.J."/>
            <person name="Ladd B."/>
            <person name="Jarett J.K."/>
            <person name="Geller-Mcgrath D.E."/>
            <person name="Sieber C.M.K."/>
            <person name="Emerson J.B."/>
            <person name="Anantharaman K."/>
            <person name="Thomas B.C."/>
            <person name="Malmstrom R."/>
            <person name="Stieglmeier M."/>
            <person name="Klingl A."/>
            <person name="Woyke T."/>
            <person name="Ryan C.M."/>
            <person name="Banfield J.F."/>
        </authorList>
    </citation>
    <scope>NUCLEOTIDE SEQUENCE [LARGE SCALE GENOMIC DNA]</scope>
</reference>
<evidence type="ECO:0000313" key="10">
    <source>
        <dbReference type="Proteomes" id="UP000231407"/>
    </source>
</evidence>
<gene>
    <name evidence="9" type="ORF">COS78_02585</name>
</gene>
<protein>
    <recommendedName>
        <fullName evidence="6">Large ribosomal subunit protein uL1</fullName>
    </recommendedName>
    <alternativeName>
        <fullName evidence="7">50S ribosomal protein L1</fullName>
    </alternativeName>
</protein>
<dbReference type="InterPro" id="IPR002143">
    <property type="entry name" value="Ribosomal_uL1"/>
</dbReference>
<dbReference type="GO" id="GO:0003735">
    <property type="term" value="F:structural constituent of ribosome"/>
    <property type="evidence" value="ECO:0007669"/>
    <property type="project" value="InterPro"/>
</dbReference>
<dbReference type="GO" id="GO:0006417">
    <property type="term" value="P:regulation of translation"/>
    <property type="evidence" value="ECO:0007669"/>
    <property type="project" value="UniProtKB-KW"/>
</dbReference>
<comment type="caution">
    <text evidence="9">The sequence shown here is derived from an EMBL/GenBank/DDBJ whole genome shotgun (WGS) entry which is preliminary data.</text>
</comment>
<dbReference type="SUPFAM" id="SSF56808">
    <property type="entry name" value="Ribosomal protein L1"/>
    <property type="match status" value="1"/>
</dbReference>
<dbReference type="Pfam" id="PF00687">
    <property type="entry name" value="Ribosomal_L1"/>
    <property type="match status" value="1"/>
</dbReference>